<proteinExistence type="predicted"/>
<dbReference type="Proteomes" id="UP001211894">
    <property type="component" value="Unassembled WGS sequence"/>
</dbReference>
<dbReference type="RefSeq" id="WP_271339339.1">
    <property type="nucleotide sequence ID" value="NZ_JAQKAB010000001.1"/>
</dbReference>
<accession>A0ABT4WZN1</accession>
<organism evidence="3 4">
    <name type="scientific">Bacillus changyiensis</name>
    <dbReference type="NCBI Taxonomy" id="3004103"/>
    <lineage>
        <taxon>Bacteria</taxon>
        <taxon>Bacillati</taxon>
        <taxon>Bacillota</taxon>
        <taxon>Bacilli</taxon>
        <taxon>Bacillales</taxon>
        <taxon>Bacillaceae</taxon>
        <taxon>Bacillus</taxon>
    </lineage>
</organism>
<dbReference type="InterPro" id="IPR001296">
    <property type="entry name" value="Glyco_trans_1"/>
</dbReference>
<keyword evidence="3" id="KW-0808">Transferase</keyword>
<dbReference type="PANTHER" id="PTHR12526">
    <property type="entry name" value="GLYCOSYLTRANSFERASE"/>
    <property type="match status" value="1"/>
</dbReference>
<gene>
    <name evidence="3" type="ORF">PJ311_02550</name>
</gene>
<reference evidence="3 4" key="1">
    <citation type="submission" date="2023-01" db="EMBL/GenBank/DDBJ databases">
        <title>Bacillus changyiensis sp. nov., isolated from a coastal deposit.</title>
        <authorList>
            <person name="Xiao G."/>
            <person name="Lai Q."/>
            <person name="Hu Z."/>
            <person name="Shao Z."/>
        </authorList>
    </citation>
    <scope>NUCLEOTIDE SEQUENCE [LARGE SCALE GENOMIC DNA]</scope>
    <source>
        <strain evidence="3 4">CLL-7-23</strain>
    </source>
</reference>
<evidence type="ECO:0000313" key="3">
    <source>
        <dbReference type="EMBL" id="MDA7025489.1"/>
    </source>
</evidence>
<dbReference type="Pfam" id="PF09318">
    <property type="entry name" value="Glyco_trans_A_1"/>
    <property type="match status" value="1"/>
</dbReference>
<evidence type="ECO:0000259" key="2">
    <source>
        <dbReference type="Pfam" id="PF09318"/>
    </source>
</evidence>
<dbReference type="Pfam" id="PF00534">
    <property type="entry name" value="Glycos_transf_1"/>
    <property type="match status" value="1"/>
</dbReference>
<dbReference type="InterPro" id="IPR015397">
    <property type="entry name" value="Glyco_trans_A_1"/>
</dbReference>
<protein>
    <submittedName>
        <fullName evidence="3">Glycosyltransferase</fullName>
        <ecNumber evidence="3">2.4.-.-</ecNumber>
    </submittedName>
</protein>
<name>A0ABT4WZN1_9BACI</name>
<keyword evidence="4" id="KW-1185">Reference proteome</keyword>
<comment type="caution">
    <text evidence="3">The sequence shown here is derived from an EMBL/GenBank/DDBJ whole genome shotgun (WGS) entry which is preliminary data.</text>
</comment>
<evidence type="ECO:0000259" key="1">
    <source>
        <dbReference type="Pfam" id="PF00534"/>
    </source>
</evidence>
<dbReference type="Gene3D" id="3.40.50.2000">
    <property type="entry name" value="Glycogen Phosphorylase B"/>
    <property type="match status" value="3"/>
</dbReference>
<feature type="domain" description="Glycosyl transferase 1" evidence="2">
    <location>
        <begin position="17"/>
        <end position="205"/>
    </location>
</feature>
<dbReference type="PANTHER" id="PTHR12526:SF630">
    <property type="entry name" value="GLYCOSYLTRANSFERASE"/>
    <property type="match status" value="1"/>
</dbReference>
<dbReference type="EMBL" id="JAQKAB010000001">
    <property type="protein sequence ID" value="MDA7025489.1"/>
    <property type="molecule type" value="Genomic_DNA"/>
</dbReference>
<dbReference type="EC" id="2.4.-.-" evidence="3"/>
<dbReference type="GO" id="GO:0016757">
    <property type="term" value="F:glycosyltransferase activity"/>
    <property type="evidence" value="ECO:0007669"/>
    <property type="project" value="UniProtKB-KW"/>
</dbReference>
<keyword evidence="3" id="KW-0328">Glycosyltransferase</keyword>
<feature type="domain" description="Glycosyl transferase family 1" evidence="1">
    <location>
        <begin position="335"/>
        <end position="491"/>
    </location>
</feature>
<evidence type="ECO:0000313" key="4">
    <source>
        <dbReference type="Proteomes" id="UP001211894"/>
    </source>
</evidence>
<dbReference type="SUPFAM" id="SSF53756">
    <property type="entry name" value="UDP-Glycosyltransferase/glycogen phosphorylase"/>
    <property type="match status" value="1"/>
</dbReference>
<sequence>MLPEKKIRLPDAHYVFTTSSVKETFGGLTEAMLQRGRLFSEYAGQKTTVVTFNYDPTYPKIIGSLLTRQKINQDIKIVNLYEYFKGEEASLPAVKHVIDQEGLKFHKDPKLNAYRYYDNGLYVYYKRFTDDGKLVVVDYFNKQRKRVKREEYTEEGYIHRITYMDLEYNKPRQELFFRNDGSCYMSKWLTMTKDKKAVKVERINFFERNGDVRAVFSSTIELQHYFLDCLIGNETTFLIGEERGTDPITMSYQNDHIYKVYITHNIHVREPYHYHSVLRLGNRPVMENMGHPDAVVFLTEKQKTDIVKRFGNRTNYFVIPHAHQKPETLADFSKRDLKRVIILARYHQQKNLTHAIQAFAHTVKQVPQARLEIFGFGEQEKELQNLIHQLSLQDHVFLKGFTKDPDGEFRTAACSVLSSEYEGFGLVVLESLANGCPVVSYDLKYGPSDMINNGENGFLVENRNINELGEKITELLQKPELIKTMSENAYQSVDKFSELAFMERWSSMFFTVIKNRPLRNTLSNMELHLDHYDWSGKKQFVITGQVLLTGDVPTAALDHYHTYWKVYDRDTKSFTMVQVETERDERNRLLVKGEFQLDSLVNKEFVLDVSLGVEWDNSYFEKRIGYAKTELKTLPSRKINGFKVQPYFTENYGNLSFQVKASEGFRLFSKRKRGKS</sequence>